<evidence type="ECO:0000313" key="3">
    <source>
        <dbReference type="EMBL" id="AXC10602.1"/>
    </source>
</evidence>
<evidence type="ECO:0000256" key="1">
    <source>
        <dbReference type="SAM" id="MobiDB-lite"/>
    </source>
</evidence>
<feature type="compositionally biased region" description="Polar residues" evidence="1">
    <location>
        <begin position="98"/>
        <end position="112"/>
    </location>
</feature>
<protein>
    <submittedName>
        <fullName evidence="3">Short form Mg-chelase associated protein with vWA domain</fullName>
    </submittedName>
</protein>
<accession>A0A2Z5FV26</accession>
<dbReference type="InterPro" id="IPR036465">
    <property type="entry name" value="vWFA_dom_sf"/>
</dbReference>
<dbReference type="CDD" id="cd00198">
    <property type="entry name" value="vWFA"/>
    <property type="match status" value="1"/>
</dbReference>
<dbReference type="Pfam" id="PF13519">
    <property type="entry name" value="VWA_2"/>
    <property type="match status" value="1"/>
</dbReference>
<gene>
    <name evidence="3" type="ORF">ACPOL_1254</name>
</gene>
<dbReference type="OrthoDB" id="9766126at2"/>
<evidence type="ECO:0000259" key="2">
    <source>
        <dbReference type="Pfam" id="PF13519"/>
    </source>
</evidence>
<feature type="region of interest" description="Disordered" evidence="1">
    <location>
        <begin position="97"/>
        <end position="124"/>
    </location>
</feature>
<keyword evidence="4" id="KW-1185">Reference proteome</keyword>
<dbReference type="Proteomes" id="UP000253606">
    <property type="component" value="Chromosome"/>
</dbReference>
<dbReference type="RefSeq" id="WP_114206206.1">
    <property type="nucleotide sequence ID" value="NZ_CP030840.1"/>
</dbReference>
<name>A0A2Z5FV26_9BACT</name>
<dbReference type="InterPro" id="IPR002035">
    <property type="entry name" value="VWF_A"/>
</dbReference>
<reference evidence="3 4" key="1">
    <citation type="journal article" date="2018" name="Front. Microbiol.">
        <title>Hydrolytic Capabilities as a Key to Environmental Success: Chitinolytic and Cellulolytic Acidobacteria From Acidic Sub-arctic Soils and Boreal Peatlands.</title>
        <authorList>
            <person name="Belova S.E."/>
            <person name="Ravin N.V."/>
            <person name="Pankratov T.A."/>
            <person name="Rakitin A.L."/>
            <person name="Ivanova A.A."/>
            <person name="Beletsky A.V."/>
            <person name="Mardanov A.V."/>
            <person name="Sinninghe Damste J.S."/>
            <person name="Dedysh S.N."/>
        </authorList>
    </citation>
    <scope>NUCLEOTIDE SEQUENCE [LARGE SCALE GENOMIC DNA]</scope>
    <source>
        <strain evidence="3 4">SBC82</strain>
    </source>
</reference>
<feature type="domain" description="VWFA" evidence="2">
    <location>
        <begin position="222"/>
        <end position="320"/>
    </location>
</feature>
<dbReference type="Gene3D" id="3.40.50.410">
    <property type="entry name" value="von Willebrand factor, type A domain"/>
    <property type="match status" value="1"/>
</dbReference>
<organism evidence="3 4">
    <name type="scientific">Acidisarcina polymorpha</name>
    <dbReference type="NCBI Taxonomy" id="2211140"/>
    <lineage>
        <taxon>Bacteria</taxon>
        <taxon>Pseudomonadati</taxon>
        <taxon>Acidobacteriota</taxon>
        <taxon>Terriglobia</taxon>
        <taxon>Terriglobales</taxon>
        <taxon>Acidobacteriaceae</taxon>
        <taxon>Acidisarcina</taxon>
    </lineage>
</organism>
<dbReference type="EMBL" id="CP030840">
    <property type="protein sequence ID" value="AXC10602.1"/>
    <property type="molecule type" value="Genomic_DNA"/>
</dbReference>
<dbReference type="AlphaFoldDB" id="A0A2Z5FV26"/>
<proteinExistence type="predicted"/>
<dbReference type="KEGG" id="abas:ACPOL_1254"/>
<dbReference type="SUPFAM" id="SSF53300">
    <property type="entry name" value="vWA-like"/>
    <property type="match status" value="1"/>
</dbReference>
<evidence type="ECO:0000313" key="4">
    <source>
        <dbReference type="Proteomes" id="UP000253606"/>
    </source>
</evidence>
<sequence>MKRVRYTKYNGDLASEMEMDDLLKALSDYLLNSGYRDPFTRFSELDHTMDDLKEALKQALEAGDLFDEQLQQKIDEMAADGKLDELIEKLMDRMEQENYLSTQQPRDPSRNSPGPGQAGGPQGEVRFEVTDKSLDFLGFKTLRDLLGSLGKSSFGRHDTRHWATGIETSGASKQYEFGDTINLDTTATLNSAIAREGITLPLNLEYSDLHVHQCEYQSSCATVVMLDCSHSMILYGEDRFTPAKKVAMALSHLIRTQYPGDSLNLVLFHDSAEEMPISQLPRVQVGPHYTNTREGLRVAQQILSRQRKDMKQIVMITDGKPSALTLPDGRIYKNAFGLDPLVVSETLDEVARCKRSNIMINTFMLASDFGLVQFVQKVTSMCRGKAYFTTPDTLGEYLLMDYMQRKMKTIH</sequence>